<organism evidence="2">
    <name type="scientific">Brachypodium distachyon</name>
    <name type="common">Purple false brome</name>
    <name type="synonym">Trachynia distachya</name>
    <dbReference type="NCBI Taxonomy" id="15368"/>
    <lineage>
        <taxon>Eukaryota</taxon>
        <taxon>Viridiplantae</taxon>
        <taxon>Streptophyta</taxon>
        <taxon>Embryophyta</taxon>
        <taxon>Tracheophyta</taxon>
        <taxon>Spermatophyta</taxon>
        <taxon>Magnoliopsida</taxon>
        <taxon>Liliopsida</taxon>
        <taxon>Poales</taxon>
        <taxon>Poaceae</taxon>
        <taxon>BOP clade</taxon>
        <taxon>Pooideae</taxon>
        <taxon>Stipodae</taxon>
        <taxon>Brachypodieae</taxon>
        <taxon>Brachypodium</taxon>
    </lineage>
</organism>
<keyword evidence="5" id="KW-1185">Reference proteome</keyword>
<evidence type="ECO:0008006" key="6">
    <source>
        <dbReference type="Google" id="ProtNLM"/>
    </source>
</evidence>
<reference evidence="4" key="4">
    <citation type="submission" date="2018-08" db="UniProtKB">
        <authorList>
            <consortium name="EnsemblPlants"/>
        </authorList>
    </citation>
    <scope>IDENTIFICATION</scope>
    <source>
        <strain evidence="4">cv. Bd21</strain>
    </source>
</reference>
<keyword evidence="1" id="KW-1133">Transmembrane helix</keyword>
<feature type="transmembrane region" description="Helical" evidence="1">
    <location>
        <begin position="744"/>
        <end position="762"/>
    </location>
</feature>
<dbReference type="GeneID" id="100843100"/>
<dbReference type="KEGG" id="bdi:100843100"/>
<dbReference type="AlphaFoldDB" id="C3SAD2"/>
<sequence length="763" mass="84345">MADASALASTVLSAATPPAAAAAATAVLDYLARHAADNPRAFFADAFPSILYRLFVSSPPSSPSFLDLAAAAQPDPTLANLLLALLSPSGPLLSAAASADRLALIRFAFPSERLPHWLRAALSDDNPDLLALSPLLAARVGHELHLSVFEYFLFWFAYYPVSSSDASASPSPASASNPALKSRSRLESWVSTLAPTAIGTRKPGHKPEPSLYLKLLYAYLKQFVPTACTPLLRRRLGGTLLQRTASEEGHIMDPFARADFFLHTLVQFWLVGDDFSPLPVQTCRAFGLHLPSRARAELSAHLPPPGLGDAVKLLVMYLNCCDGGPRTDARTVFERSAARNVISDTQVGFWNPLIQRPMYRFVLRAFLFCPIGAVIKNATQVFSVWLAYMEPWKVTQEDLDEYDVSLMQGKGTQQAAEGKESQKRDALCYTPPWKNYVLSNYLFYSSMVVHFLGFAHKFIHSDVSSVLLMIQKVLEVLSSSTELVDLLYKVDVAYHSRLATSPSCSSDDVLKYVPSIREQLKDWEDGLTETDADGSFLHEHWNSDLRLFSCGEEGAYHLLQLLLIRAELEIQRLPGDTLQALQSLDLIRSCMKKLFQSRIEGIHHNTAPEEFQHQHQGRGEVFTPKHPYSGKSKFSEVKYRGDWMKRPISETEVAWLARILIRLSDRLNDALRLGCDDAGDSAAHSTYIKFDRNELTTIGGPKDAAKMALVAVCSLLALVGQALLKFMRAHRVKINLRVFASKKLLAGLVVLYAVVAGTRNVLG</sequence>
<evidence type="ECO:0000313" key="4">
    <source>
        <dbReference type="EnsemblPlants" id="KQK24155"/>
    </source>
</evidence>
<dbReference type="RefSeq" id="XP_003559035.1">
    <property type="nucleotide sequence ID" value="XM_003558987.4"/>
</dbReference>
<dbReference type="EMBL" id="EU730901">
    <property type="protein sequence ID" value="ACF22766.1"/>
    <property type="molecule type" value="Genomic_DNA"/>
</dbReference>
<dbReference type="EnsemblPlants" id="KQK24155">
    <property type="protein sequence ID" value="KQK24155"/>
    <property type="gene ID" value="BRADI_1g78430v3"/>
</dbReference>
<keyword evidence="1" id="KW-0472">Membrane</keyword>
<dbReference type="EMBL" id="CM000880">
    <property type="protein sequence ID" value="KQK24155.1"/>
    <property type="molecule type" value="Genomic_DNA"/>
</dbReference>
<name>C3SAD2_BRADI</name>
<dbReference type="eggNOG" id="ENOG502QSXW">
    <property type="taxonomic scope" value="Eukaryota"/>
</dbReference>
<dbReference type="Proteomes" id="UP000008810">
    <property type="component" value="Chromosome 1"/>
</dbReference>
<dbReference type="PANTHER" id="PTHR31801">
    <property type="entry name" value="ALTERED INHERITANCE OF MITOCHONDRIA PROTEIN 24, MITOCHONDRIAL"/>
    <property type="match status" value="1"/>
</dbReference>
<feature type="transmembrane region" description="Helical" evidence="1">
    <location>
        <begin position="704"/>
        <end position="724"/>
    </location>
</feature>
<evidence type="ECO:0000313" key="2">
    <source>
        <dbReference type="EMBL" id="ACF22766.1"/>
    </source>
</evidence>
<dbReference type="HOGENOM" id="CLU_010676_0_0_1"/>
<dbReference type="OrthoDB" id="10251508at2759"/>
<evidence type="ECO:0000256" key="1">
    <source>
        <dbReference type="SAM" id="Phobius"/>
    </source>
</evidence>
<reference evidence="3 4" key="2">
    <citation type="journal article" date="2010" name="Nature">
        <title>Genome sequencing and analysis of the model grass Brachypodium distachyon.</title>
        <authorList>
            <consortium name="International Brachypodium Initiative"/>
        </authorList>
    </citation>
    <scope>NUCLEOTIDE SEQUENCE [LARGE SCALE GENOMIC DNA]</scope>
    <source>
        <strain evidence="3 4">Bd21</strain>
    </source>
</reference>
<protein>
    <recommendedName>
        <fullName evidence="6">Sphingomyelin phosphodiesterase 4</fullName>
    </recommendedName>
</protein>
<accession>C3SAD2</accession>
<proteinExistence type="predicted"/>
<gene>
    <name evidence="4" type="primary">LOC100843100</name>
    <name evidence="3" type="ORF">BRADI_1g78430v3</name>
</gene>
<dbReference type="STRING" id="15368.C3SAD2"/>
<dbReference type="OMA" id="ECNLYLR"/>
<reference evidence="2" key="1">
    <citation type="journal article" date="2009" name="Plant Mol. Biol.">
        <title>Structural characterization of Brachypodium genome and its syntenic relationship with rice and wheat.</title>
        <authorList>
            <person name="Huo N."/>
            <person name="Vogel J.P."/>
            <person name="Lazo G.R."/>
            <person name="You F.M."/>
            <person name="Ma Y."/>
            <person name="McMahon S."/>
            <person name="Dvorak J."/>
            <person name="Anderson O.D."/>
            <person name="Luo M.C."/>
            <person name="Gu Y.Q."/>
        </authorList>
    </citation>
    <scope>NUCLEOTIDE SEQUENCE</scope>
</reference>
<evidence type="ECO:0000313" key="5">
    <source>
        <dbReference type="Proteomes" id="UP000008810"/>
    </source>
</evidence>
<keyword evidence="1" id="KW-0812">Transmembrane</keyword>
<dbReference type="Gramene" id="KQK24155">
    <property type="protein sequence ID" value="KQK24155"/>
    <property type="gene ID" value="BRADI_1g78430v3"/>
</dbReference>
<evidence type="ECO:0000313" key="3">
    <source>
        <dbReference type="EMBL" id="KQK24155.1"/>
    </source>
</evidence>
<dbReference type="PANTHER" id="PTHR31801:SF1">
    <property type="entry name" value="SPHINGOMYELIN PHOSPHODIESTERASE"/>
    <property type="match status" value="1"/>
</dbReference>
<reference evidence="3" key="3">
    <citation type="submission" date="2017-06" db="EMBL/GenBank/DDBJ databases">
        <title>WGS assembly of Brachypodium distachyon.</title>
        <authorList>
            <consortium name="The International Brachypodium Initiative"/>
            <person name="Lucas S."/>
            <person name="Harmon-Smith M."/>
            <person name="Lail K."/>
            <person name="Tice H."/>
            <person name="Grimwood J."/>
            <person name="Bruce D."/>
            <person name="Barry K."/>
            <person name="Shu S."/>
            <person name="Lindquist E."/>
            <person name="Wang M."/>
            <person name="Pitluck S."/>
            <person name="Vogel J.P."/>
            <person name="Garvin D.F."/>
            <person name="Mockler T.C."/>
            <person name="Schmutz J."/>
            <person name="Rokhsar D."/>
            <person name="Bevan M.W."/>
        </authorList>
    </citation>
    <scope>NUCLEOTIDE SEQUENCE</scope>
    <source>
        <strain evidence="3">Bd21</strain>
    </source>
</reference>